<dbReference type="EMBL" id="CP028923">
    <property type="protein sequence ID" value="QCK14518.1"/>
    <property type="molecule type" value="Genomic_DNA"/>
</dbReference>
<reference evidence="2 3" key="1">
    <citation type="submission" date="2018-04" db="EMBL/GenBank/DDBJ databases">
        <title>Complete genome uncultured novel isolate.</title>
        <authorList>
            <person name="Merlino G."/>
        </authorList>
    </citation>
    <scope>NUCLEOTIDE SEQUENCE [LARGE SCALE GENOMIC DNA]</scope>
    <source>
        <strain evidence="3">R1DC9</strain>
    </source>
</reference>
<dbReference type="OrthoDB" id="9808543at2"/>
<accession>A0A4D7K555</accession>
<dbReference type="GO" id="GO:0008236">
    <property type="term" value="F:serine-type peptidase activity"/>
    <property type="evidence" value="ECO:0007669"/>
    <property type="project" value="InterPro"/>
</dbReference>
<evidence type="ECO:0000313" key="3">
    <source>
        <dbReference type="Proteomes" id="UP000298616"/>
    </source>
</evidence>
<dbReference type="AlphaFoldDB" id="A0A4D7K555"/>
<evidence type="ECO:0000313" key="2">
    <source>
        <dbReference type="EMBL" id="QCK14518.1"/>
    </source>
</evidence>
<dbReference type="Proteomes" id="UP000298616">
    <property type="component" value="Chromosome"/>
</dbReference>
<feature type="domain" description="Peptidase S9 prolyl oligopeptidase catalytic" evidence="1">
    <location>
        <begin position="100"/>
        <end position="255"/>
    </location>
</feature>
<dbReference type="KEGG" id="fpf:DCC35_07065"/>
<keyword evidence="2" id="KW-0378">Hydrolase</keyword>
<sequence>MAKITTTIESDTPDKPIAIDVCYESSHKPKPIIIFCHGFKGFKDWGGWNLMAEEFSSLDLVAVTFNFSHNGTTPEDPLNFGDLEAFGNNNYGKEINEINKVVDWISNYPAEIPKEEIDPSKIAIMGHSRGGSMALLAAIENADINIAIALAPVFNPIERMPSDNIEKWKEDGVVYIDNARTGQNMPMYYQFYEDTQLNKERYNLPEKIAKLGKPVLIIHGSDDPTVDYKGSLKLRKLNDSIKIEIIEGANHVFGMSHPYLDKTLPNHMKTVMKNVVDFLSPLRLKK</sequence>
<dbReference type="PANTHER" id="PTHR42886">
    <property type="entry name" value="RE40534P-RELATED"/>
    <property type="match status" value="1"/>
</dbReference>
<keyword evidence="3" id="KW-1185">Reference proteome</keyword>
<protein>
    <submittedName>
        <fullName evidence="2">Alpha/beta hydrolase</fullName>
    </submittedName>
</protein>
<dbReference type="SUPFAM" id="SSF53474">
    <property type="entry name" value="alpha/beta-Hydrolases"/>
    <property type="match status" value="1"/>
</dbReference>
<dbReference type="Pfam" id="PF00326">
    <property type="entry name" value="Peptidase_S9"/>
    <property type="match status" value="1"/>
</dbReference>
<dbReference type="InterPro" id="IPR001375">
    <property type="entry name" value="Peptidase_S9_cat"/>
</dbReference>
<organism evidence="2 3">
    <name type="scientific">Mangrovivirga cuniculi</name>
    <dbReference type="NCBI Taxonomy" id="2715131"/>
    <lineage>
        <taxon>Bacteria</taxon>
        <taxon>Pseudomonadati</taxon>
        <taxon>Bacteroidota</taxon>
        <taxon>Cytophagia</taxon>
        <taxon>Cytophagales</taxon>
        <taxon>Mangrovivirgaceae</taxon>
        <taxon>Mangrovivirga</taxon>
    </lineage>
</organism>
<dbReference type="InterPro" id="IPR029058">
    <property type="entry name" value="AB_hydrolase_fold"/>
</dbReference>
<dbReference type="RefSeq" id="WP_137090105.1">
    <property type="nucleotide sequence ID" value="NZ_CP028923.1"/>
</dbReference>
<proteinExistence type="predicted"/>
<dbReference type="PANTHER" id="PTHR42886:SF53">
    <property type="entry name" value="ALPHA_BETA-HYDROLASES SUPERFAMILY PROTEIN"/>
    <property type="match status" value="1"/>
</dbReference>
<evidence type="ECO:0000259" key="1">
    <source>
        <dbReference type="Pfam" id="PF00326"/>
    </source>
</evidence>
<gene>
    <name evidence="2" type="ORF">DCC35_07065</name>
</gene>
<dbReference type="Gene3D" id="3.40.50.1820">
    <property type="entry name" value="alpha/beta hydrolase"/>
    <property type="match status" value="1"/>
</dbReference>
<name>A0A4D7K555_9BACT</name>
<dbReference type="GO" id="GO:0006508">
    <property type="term" value="P:proteolysis"/>
    <property type="evidence" value="ECO:0007669"/>
    <property type="project" value="InterPro"/>
</dbReference>